<dbReference type="PANTHER" id="PTHR38166">
    <property type="entry name" value="C2H2-TYPE DOMAIN-CONTAINING PROTEIN-RELATED"/>
    <property type="match status" value="1"/>
</dbReference>
<reference evidence="3" key="1">
    <citation type="journal article" date="2023" name="Mol. Phylogenet. Evol.">
        <title>Genome-scale phylogeny and comparative genomics of the fungal order Sordariales.</title>
        <authorList>
            <person name="Hensen N."/>
            <person name="Bonometti L."/>
            <person name="Westerberg I."/>
            <person name="Brannstrom I.O."/>
            <person name="Guillou S."/>
            <person name="Cros-Aarteil S."/>
            <person name="Calhoun S."/>
            <person name="Haridas S."/>
            <person name="Kuo A."/>
            <person name="Mondo S."/>
            <person name="Pangilinan J."/>
            <person name="Riley R."/>
            <person name="LaButti K."/>
            <person name="Andreopoulos B."/>
            <person name="Lipzen A."/>
            <person name="Chen C."/>
            <person name="Yan M."/>
            <person name="Daum C."/>
            <person name="Ng V."/>
            <person name="Clum A."/>
            <person name="Steindorff A."/>
            <person name="Ohm R.A."/>
            <person name="Martin F."/>
            <person name="Silar P."/>
            <person name="Natvig D.O."/>
            <person name="Lalanne C."/>
            <person name="Gautier V."/>
            <person name="Ament-Velasquez S.L."/>
            <person name="Kruys A."/>
            <person name="Hutchinson M.I."/>
            <person name="Powell A.J."/>
            <person name="Barry K."/>
            <person name="Miller A.N."/>
            <person name="Grigoriev I.V."/>
            <person name="Debuchy R."/>
            <person name="Gladieux P."/>
            <person name="Hiltunen Thoren M."/>
            <person name="Johannesson H."/>
        </authorList>
    </citation>
    <scope>NUCLEOTIDE SEQUENCE</scope>
    <source>
        <strain evidence="3">CBS 955.72</strain>
    </source>
</reference>
<gene>
    <name evidence="3" type="ORF">B0T25DRAFT_134725</name>
</gene>
<proteinExistence type="predicted"/>
<keyword evidence="2" id="KW-0812">Transmembrane</keyword>
<sequence length="450" mass="50994">MAVLFPPHWATSPSSSAATSHQVCVYLTLVNALVNTLINILTFLAFFHPLFILRNGTSHISDLLPFDGRLYVSLRPATGSRQDRRARGATNRFEPYKLPSSPGAQGNAGKSDGRRRQPREDNDRPSNLKVKRRKSAPAGGRYFACPFYKFNPILHRHCVTHHQLGSPSYVVQHIRRDHHMQPIHCPTCGETFGTRTDCNNHTNERRCSPQPFSHEGITEDQRNRLIDSTDRRRRLLDDNARWFDIWDELFPLAQRPDSAYVDGEEQELLDVFRRAVRIARELGLVDFFGHDYFGGLDTFPKWDIIRGIQWPSSSDLSFLSSDNRFPQNASAPPPSFSWGLRIPSPSDMLPQPGSPPAMNSWLGDTDCEQPFETPSLLGDGTSHMSSSQPLLSIRLETKTHMSDDSARLEPRLQQSEDPPMPEMQILDHDPNPDLNFWDAGKEIYHPPSGP</sequence>
<keyword evidence="2" id="KW-0472">Membrane</keyword>
<keyword evidence="2" id="KW-1133">Transmembrane helix</keyword>
<feature type="transmembrane region" description="Helical" evidence="2">
    <location>
        <begin position="25"/>
        <end position="47"/>
    </location>
</feature>
<feature type="region of interest" description="Disordered" evidence="1">
    <location>
        <begin position="401"/>
        <end position="450"/>
    </location>
</feature>
<evidence type="ECO:0000313" key="4">
    <source>
        <dbReference type="Proteomes" id="UP001275084"/>
    </source>
</evidence>
<evidence type="ECO:0000256" key="1">
    <source>
        <dbReference type="SAM" id="MobiDB-lite"/>
    </source>
</evidence>
<organism evidence="3 4">
    <name type="scientific">Lasiosphaeria hispida</name>
    <dbReference type="NCBI Taxonomy" id="260671"/>
    <lineage>
        <taxon>Eukaryota</taxon>
        <taxon>Fungi</taxon>
        <taxon>Dikarya</taxon>
        <taxon>Ascomycota</taxon>
        <taxon>Pezizomycotina</taxon>
        <taxon>Sordariomycetes</taxon>
        <taxon>Sordariomycetidae</taxon>
        <taxon>Sordariales</taxon>
        <taxon>Lasiosphaeriaceae</taxon>
        <taxon>Lasiosphaeria</taxon>
    </lineage>
</organism>
<comment type="caution">
    <text evidence="3">The sequence shown here is derived from an EMBL/GenBank/DDBJ whole genome shotgun (WGS) entry which is preliminary data.</text>
</comment>
<evidence type="ECO:0000256" key="2">
    <source>
        <dbReference type="SAM" id="Phobius"/>
    </source>
</evidence>
<accession>A0AAJ0HKP5</accession>
<protein>
    <recommendedName>
        <fullName evidence="5">C2H2-type domain-containing protein</fullName>
    </recommendedName>
</protein>
<dbReference type="PANTHER" id="PTHR38166:SF1">
    <property type="entry name" value="C2H2-TYPE DOMAIN-CONTAINING PROTEIN"/>
    <property type="match status" value="1"/>
</dbReference>
<name>A0AAJ0HKP5_9PEZI</name>
<keyword evidence="4" id="KW-1185">Reference proteome</keyword>
<evidence type="ECO:0000313" key="3">
    <source>
        <dbReference type="EMBL" id="KAK3356348.1"/>
    </source>
</evidence>
<evidence type="ECO:0008006" key="5">
    <source>
        <dbReference type="Google" id="ProtNLM"/>
    </source>
</evidence>
<reference evidence="3" key="2">
    <citation type="submission" date="2023-06" db="EMBL/GenBank/DDBJ databases">
        <authorList>
            <consortium name="Lawrence Berkeley National Laboratory"/>
            <person name="Haridas S."/>
            <person name="Hensen N."/>
            <person name="Bonometti L."/>
            <person name="Westerberg I."/>
            <person name="Brannstrom I.O."/>
            <person name="Guillou S."/>
            <person name="Cros-Aarteil S."/>
            <person name="Calhoun S."/>
            <person name="Kuo A."/>
            <person name="Mondo S."/>
            <person name="Pangilinan J."/>
            <person name="Riley R."/>
            <person name="Labutti K."/>
            <person name="Andreopoulos B."/>
            <person name="Lipzen A."/>
            <person name="Chen C."/>
            <person name="Yanf M."/>
            <person name="Daum C."/>
            <person name="Ng V."/>
            <person name="Clum A."/>
            <person name="Steindorff A."/>
            <person name="Ohm R."/>
            <person name="Martin F."/>
            <person name="Silar P."/>
            <person name="Natvig D."/>
            <person name="Lalanne C."/>
            <person name="Gautier V."/>
            <person name="Ament-Velasquez S.L."/>
            <person name="Kruys A."/>
            <person name="Hutchinson M.I."/>
            <person name="Powell A.J."/>
            <person name="Barry K."/>
            <person name="Miller A.N."/>
            <person name="Grigoriev I.V."/>
            <person name="Debuchy R."/>
            <person name="Gladieux P."/>
            <person name="Thoren M.H."/>
            <person name="Johannesson H."/>
        </authorList>
    </citation>
    <scope>NUCLEOTIDE SEQUENCE</scope>
    <source>
        <strain evidence="3">CBS 955.72</strain>
    </source>
</reference>
<dbReference type="Proteomes" id="UP001275084">
    <property type="component" value="Unassembled WGS sequence"/>
</dbReference>
<dbReference type="AlphaFoldDB" id="A0AAJ0HKP5"/>
<feature type="region of interest" description="Disordered" evidence="1">
    <location>
        <begin position="79"/>
        <end position="135"/>
    </location>
</feature>
<feature type="compositionally biased region" description="Basic and acidic residues" evidence="1">
    <location>
        <begin position="401"/>
        <end position="410"/>
    </location>
</feature>
<feature type="compositionally biased region" description="Basic and acidic residues" evidence="1">
    <location>
        <begin position="111"/>
        <end position="126"/>
    </location>
</feature>
<dbReference type="EMBL" id="JAUIQD010000003">
    <property type="protein sequence ID" value="KAK3356348.1"/>
    <property type="molecule type" value="Genomic_DNA"/>
</dbReference>